<dbReference type="EMBL" id="MNPL01009512">
    <property type="protein sequence ID" value="OQR73685.1"/>
    <property type="molecule type" value="Genomic_DNA"/>
</dbReference>
<evidence type="ECO:0000256" key="3">
    <source>
        <dbReference type="ARBA" id="ARBA00021814"/>
    </source>
</evidence>
<evidence type="ECO:0000256" key="6">
    <source>
        <dbReference type="ARBA" id="ARBA00022989"/>
    </source>
</evidence>
<dbReference type="PANTHER" id="PTHR17130:SF14">
    <property type="entry name" value="CYTOCHROME C OXIDASE ASSEMBLY PROTEIN COX16 HOMOLOG, MITOCHONDRIAL"/>
    <property type="match status" value="1"/>
</dbReference>
<evidence type="ECO:0000313" key="10">
    <source>
        <dbReference type="EMBL" id="OQR73685.1"/>
    </source>
</evidence>
<dbReference type="AlphaFoldDB" id="A0A1V9XJI1"/>
<evidence type="ECO:0000256" key="5">
    <source>
        <dbReference type="ARBA" id="ARBA00022792"/>
    </source>
</evidence>
<keyword evidence="11" id="KW-1185">Reference proteome</keyword>
<feature type="region of interest" description="Disordered" evidence="9">
    <location>
        <begin position="101"/>
        <end position="140"/>
    </location>
</feature>
<dbReference type="OrthoDB" id="5516033at2759"/>
<evidence type="ECO:0000256" key="9">
    <source>
        <dbReference type="SAM" id="MobiDB-lite"/>
    </source>
</evidence>
<protein>
    <recommendedName>
        <fullName evidence="3">Cytochrome c oxidase assembly protein COX16 homolog, mitochondrial</fullName>
    </recommendedName>
</protein>
<keyword evidence="7" id="KW-0496">Mitochondrion</keyword>
<dbReference type="InParanoid" id="A0A1V9XJI1"/>
<reference evidence="10 11" key="1">
    <citation type="journal article" date="2017" name="Gigascience">
        <title>Draft genome of the honey bee ectoparasitic mite, Tropilaelaps mercedesae, is shaped by the parasitic life history.</title>
        <authorList>
            <person name="Dong X."/>
            <person name="Armstrong S.D."/>
            <person name="Xia D."/>
            <person name="Makepeace B.L."/>
            <person name="Darby A.C."/>
            <person name="Kadowaki T."/>
        </authorList>
    </citation>
    <scope>NUCLEOTIDE SEQUENCE [LARGE SCALE GENOMIC DNA]</scope>
    <source>
        <strain evidence="10">Wuxi-XJTLU</strain>
    </source>
</reference>
<dbReference type="GO" id="GO:0033617">
    <property type="term" value="P:mitochondrial respiratory chain complex IV assembly"/>
    <property type="evidence" value="ECO:0007669"/>
    <property type="project" value="TreeGrafter"/>
</dbReference>
<evidence type="ECO:0000256" key="8">
    <source>
        <dbReference type="ARBA" id="ARBA00023136"/>
    </source>
</evidence>
<dbReference type="InterPro" id="IPR020164">
    <property type="entry name" value="Cyt_c_Oxase_assmbl_COX16"/>
</dbReference>
<organism evidence="10 11">
    <name type="scientific">Tropilaelaps mercedesae</name>
    <dbReference type="NCBI Taxonomy" id="418985"/>
    <lineage>
        <taxon>Eukaryota</taxon>
        <taxon>Metazoa</taxon>
        <taxon>Ecdysozoa</taxon>
        <taxon>Arthropoda</taxon>
        <taxon>Chelicerata</taxon>
        <taxon>Arachnida</taxon>
        <taxon>Acari</taxon>
        <taxon>Parasitiformes</taxon>
        <taxon>Mesostigmata</taxon>
        <taxon>Gamasina</taxon>
        <taxon>Dermanyssoidea</taxon>
        <taxon>Laelapidae</taxon>
        <taxon>Tropilaelaps</taxon>
    </lineage>
</organism>
<evidence type="ECO:0000256" key="4">
    <source>
        <dbReference type="ARBA" id="ARBA00022692"/>
    </source>
</evidence>
<name>A0A1V9XJI1_9ACAR</name>
<keyword evidence="8" id="KW-0472">Membrane</keyword>
<comment type="caution">
    <text evidence="10">The sequence shown here is derived from an EMBL/GenBank/DDBJ whole genome shotgun (WGS) entry which is preliminary data.</text>
</comment>
<dbReference type="Pfam" id="PF14138">
    <property type="entry name" value="COX16"/>
    <property type="match status" value="1"/>
</dbReference>
<feature type="non-terminal residue" evidence="10">
    <location>
        <position position="1"/>
    </location>
</feature>
<accession>A0A1V9XJI1</accession>
<dbReference type="PANTHER" id="PTHR17130">
    <property type="entry name" value="MITOCHONDRIAL OUTER MEMBRANE PROTEIN 25"/>
    <property type="match status" value="1"/>
</dbReference>
<keyword evidence="4" id="KW-0812">Transmembrane</keyword>
<evidence type="ECO:0000256" key="7">
    <source>
        <dbReference type="ARBA" id="ARBA00023128"/>
    </source>
</evidence>
<dbReference type="Proteomes" id="UP000192247">
    <property type="component" value="Unassembled WGS sequence"/>
</dbReference>
<dbReference type="FunCoup" id="A0A1V9XJI1">
    <property type="interactions" value="98"/>
</dbReference>
<comment type="subcellular location">
    <subcellularLocation>
        <location evidence="1">Mitochondrion inner membrane</location>
        <topology evidence="1">Single-pass membrane protein</topology>
    </subcellularLocation>
</comment>
<gene>
    <name evidence="10" type="ORF">BIW11_09583</name>
</gene>
<dbReference type="STRING" id="418985.A0A1V9XJI1"/>
<keyword evidence="5" id="KW-0999">Mitochondrion inner membrane</keyword>
<evidence type="ECO:0000256" key="1">
    <source>
        <dbReference type="ARBA" id="ARBA00004434"/>
    </source>
</evidence>
<evidence type="ECO:0000313" key="11">
    <source>
        <dbReference type="Proteomes" id="UP000192247"/>
    </source>
</evidence>
<proteinExistence type="inferred from homology"/>
<dbReference type="GO" id="GO:0005743">
    <property type="term" value="C:mitochondrial inner membrane"/>
    <property type="evidence" value="ECO:0007669"/>
    <property type="project" value="UniProtKB-SubCell"/>
</dbReference>
<evidence type="ECO:0000256" key="2">
    <source>
        <dbReference type="ARBA" id="ARBA00008370"/>
    </source>
</evidence>
<feature type="compositionally biased region" description="Basic and acidic residues" evidence="9">
    <location>
        <begin position="130"/>
        <end position="140"/>
    </location>
</feature>
<sequence>CKLNVKQITEYTMQTLRRIKHAYEKQTPFVKVGIPFAVFMIGGSFGLQQFTSLRYEFTKVTRITPEKAAEYGLKKKEAKDVNIDMIYEEDIKKLDTENWENIRGPRPWENDGTSTEIMREKARRYREKQKKAQEQEQMSR</sequence>
<comment type="similarity">
    <text evidence="2">Belongs to the COX16 family.</text>
</comment>
<keyword evidence="6" id="KW-1133">Transmembrane helix</keyword>